<comment type="cofactor">
    <cofactor evidence="9">
        <name>Mn(2+)</name>
        <dbReference type="ChEBI" id="CHEBI:29035"/>
    </cofactor>
    <text evidence="9">Binds 2 manganese ions per subunit.</text>
</comment>
<feature type="binding site" evidence="9 12">
    <location>
        <position position="182"/>
    </location>
    <ligand>
        <name>substrate</name>
    </ligand>
</feature>
<dbReference type="SUPFAM" id="SSF64158">
    <property type="entry name" value="2,3-Bisphosphoglycerate-independent phosphoglycerate mutase, substrate-binding domain"/>
    <property type="match status" value="1"/>
</dbReference>
<dbReference type="InterPro" id="IPR011258">
    <property type="entry name" value="BPG-indep_PGM_N"/>
</dbReference>
<feature type="binding site" evidence="9 13">
    <location>
        <position position="433"/>
    </location>
    <ligand>
        <name>Mn(2+)</name>
        <dbReference type="ChEBI" id="CHEBI:29035"/>
        <label>2</label>
    </ligand>
</feature>
<dbReference type="GO" id="GO:0030145">
    <property type="term" value="F:manganese ion binding"/>
    <property type="evidence" value="ECO:0007669"/>
    <property type="project" value="UniProtKB-UniRule"/>
</dbReference>
<evidence type="ECO:0000256" key="9">
    <source>
        <dbReference type="HAMAP-Rule" id="MF_01038"/>
    </source>
</evidence>
<dbReference type="Proteomes" id="UP000289326">
    <property type="component" value="Chromosome"/>
</dbReference>
<dbReference type="NCBIfam" id="TIGR01307">
    <property type="entry name" value="pgm_bpd_ind"/>
    <property type="match status" value="1"/>
</dbReference>
<dbReference type="CDD" id="cd16010">
    <property type="entry name" value="iPGM"/>
    <property type="match status" value="1"/>
</dbReference>
<dbReference type="GO" id="GO:0006007">
    <property type="term" value="P:glucose catabolic process"/>
    <property type="evidence" value="ECO:0007669"/>
    <property type="project" value="InterPro"/>
</dbReference>
<evidence type="ECO:0000256" key="13">
    <source>
        <dbReference type="PIRSR" id="PIRSR001492-3"/>
    </source>
</evidence>
<dbReference type="RefSeq" id="WP_130429467.1">
    <property type="nucleotide sequence ID" value="NZ_CP034841.1"/>
</dbReference>
<keyword evidence="7 9" id="KW-0464">Manganese</keyword>
<evidence type="ECO:0000256" key="6">
    <source>
        <dbReference type="ARBA" id="ARBA00023152"/>
    </source>
</evidence>
<feature type="binding site" evidence="9 13">
    <location>
        <position position="434"/>
    </location>
    <ligand>
        <name>Mn(2+)</name>
        <dbReference type="ChEBI" id="CHEBI:29035"/>
        <label>2</label>
    </ligand>
</feature>
<comment type="catalytic activity">
    <reaction evidence="1 9">
        <text>(2R)-2-phosphoglycerate = (2R)-3-phosphoglycerate</text>
        <dbReference type="Rhea" id="RHEA:15901"/>
        <dbReference type="ChEBI" id="CHEBI:58272"/>
        <dbReference type="ChEBI" id="CHEBI:58289"/>
        <dbReference type="EC" id="5.4.2.12"/>
    </reaction>
</comment>
<evidence type="ECO:0000256" key="5">
    <source>
        <dbReference type="ARBA" id="ARBA00022723"/>
    </source>
</evidence>
<dbReference type="UniPathway" id="UPA00109">
    <property type="reaction ID" value="UER00186"/>
</dbReference>
<evidence type="ECO:0000256" key="8">
    <source>
        <dbReference type="ARBA" id="ARBA00023235"/>
    </source>
</evidence>
<gene>
    <name evidence="9" type="primary">gpmI</name>
    <name evidence="16" type="ORF">EG856_02015</name>
</gene>
<dbReference type="PIRSF" id="PIRSF001492">
    <property type="entry name" value="IPGAM"/>
    <property type="match status" value="1"/>
</dbReference>
<feature type="binding site" evidence="9 13">
    <location>
        <position position="10"/>
    </location>
    <ligand>
        <name>Mn(2+)</name>
        <dbReference type="ChEBI" id="CHEBI:29035"/>
        <label>2</label>
    </ligand>
</feature>
<feature type="binding site" evidence="9 12">
    <location>
        <position position="121"/>
    </location>
    <ligand>
        <name>substrate</name>
    </ligand>
</feature>
<dbReference type="GO" id="GO:0005829">
    <property type="term" value="C:cytosol"/>
    <property type="evidence" value="ECO:0007669"/>
    <property type="project" value="TreeGrafter"/>
</dbReference>
<feature type="binding site" evidence="9 12">
    <location>
        <position position="327"/>
    </location>
    <ligand>
        <name>substrate</name>
    </ligand>
</feature>
<feature type="binding site" evidence="9 13">
    <location>
        <position position="451"/>
    </location>
    <ligand>
        <name>Mn(2+)</name>
        <dbReference type="ChEBI" id="CHEBI:29035"/>
        <label>1</label>
    </ligand>
</feature>
<dbReference type="GO" id="GO:0006096">
    <property type="term" value="P:glycolytic process"/>
    <property type="evidence" value="ECO:0007669"/>
    <property type="project" value="UniProtKB-UniRule"/>
</dbReference>
<evidence type="ECO:0000256" key="12">
    <source>
        <dbReference type="PIRSR" id="PIRSR001492-2"/>
    </source>
</evidence>
<keyword evidence="17" id="KW-1185">Reference proteome</keyword>
<protein>
    <recommendedName>
        <fullName evidence="9 10">2,3-bisphosphoglycerate-independent phosphoglycerate mutase</fullName>
        <shortName evidence="9">BPG-independent PGAM</shortName>
        <shortName evidence="9">Phosphoglyceromutase</shortName>
        <shortName evidence="9">iPGM</shortName>
        <ecNumber evidence="9 10">5.4.2.12</ecNumber>
    </recommendedName>
</protein>
<dbReference type="FunFam" id="3.40.1450.10:FF:000002">
    <property type="entry name" value="2,3-bisphosphoglycerate-independent phosphoglycerate mutase"/>
    <property type="match status" value="1"/>
</dbReference>
<feature type="binding site" evidence="9 12">
    <location>
        <begin position="151"/>
        <end position="152"/>
    </location>
    <ligand>
        <name>substrate</name>
    </ligand>
</feature>
<comment type="pathway">
    <text evidence="3 9">Carbohydrate degradation; glycolysis; pyruvate from D-glyceraldehyde 3-phosphate: step 3/5.</text>
</comment>
<name>A0A4P6MP81_9BACT</name>
<dbReference type="KEGG" id="mphi:EG856_02015"/>
<dbReference type="EC" id="5.4.2.12" evidence="9 10"/>
<evidence type="ECO:0000256" key="10">
    <source>
        <dbReference type="NCBIfam" id="TIGR01307"/>
    </source>
</evidence>
<organism evidence="16 17">
    <name type="scientific">Mycoplasmopsis phocirhinis</name>
    <dbReference type="NCBI Taxonomy" id="142650"/>
    <lineage>
        <taxon>Bacteria</taxon>
        <taxon>Bacillati</taxon>
        <taxon>Mycoplasmatota</taxon>
        <taxon>Mycoplasmoidales</taxon>
        <taxon>Metamycoplasmataceae</taxon>
        <taxon>Mycoplasmopsis</taxon>
    </lineage>
</organism>
<feature type="binding site" evidence="9 13">
    <location>
        <position position="392"/>
    </location>
    <ligand>
        <name>Mn(2+)</name>
        <dbReference type="ChEBI" id="CHEBI:29035"/>
        <label>1</label>
    </ligand>
</feature>
<dbReference type="PANTHER" id="PTHR31637">
    <property type="entry name" value="2,3-BISPHOSPHOGLYCERATE-INDEPENDENT PHOSPHOGLYCERATE MUTASE"/>
    <property type="match status" value="1"/>
</dbReference>
<dbReference type="HAMAP" id="MF_01038">
    <property type="entry name" value="GpmI"/>
    <property type="match status" value="1"/>
</dbReference>
<comment type="subunit">
    <text evidence="9">Monomer.</text>
</comment>
<evidence type="ECO:0000256" key="1">
    <source>
        <dbReference type="ARBA" id="ARBA00000370"/>
    </source>
</evidence>
<sequence length="497" mass="55570">MKKVVLIIIDGLGLGKKYPGNAFDLAKTPTLDKLLNEYPHSVIQASGEYVGLPHGQMGNSEVGHLNIGAGRVVYTGLSLINQAIKTGEFDKNSVILKIINDVKSKNKTLHLIGLLSEGGVHAHEQHLFTLLELAHKNDLKKVAIHIIGDGRDVAPKSILNSLSKLEKITKKYSYTISSIGGRYYGMDRDQMFERIQKHYDAIIGKCDKNFVDISEYVNQMYSQGISDEFILPAQNKDGLFVQENDSIIFFNFRPDRARQLTHCFIGSKLFNYSPKNPIKIIDNFVSMMKYEGLNTQIAIEEMEIKNPIGAVIANAGLKQLRLAETQKYSHVTYFMDGGIDIIYDNSSRIMLDSLKVKTYDIAPEMSAEQITDKLLKKGLENDLVIMNYANPDMVGHTGVLKATIQAIEWLDIQLSRVLNWALKNNVTLFITADHGNSEIMIDSKGNPATKHTDNPVMLVVTDKNIKLKDGKLSNIAPTILKYLGIPKPNEMNEEALY</sequence>
<dbReference type="SUPFAM" id="SSF53649">
    <property type="entry name" value="Alkaline phosphatase-like"/>
    <property type="match status" value="1"/>
</dbReference>
<proteinExistence type="inferred from homology"/>
<evidence type="ECO:0000256" key="2">
    <source>
        <dbReference type="ARBA" id="ARBA00002315"/>
    </source>
</evidence>
<feature type="binding site" evidence="9 12">
    <location>
        <position position="188"/>
    </location>
    <ligand>
        <name>substrate</name>
    </ligand>
</feature>
<dbReference type="OrthoDB" id="9800863at2"/>
<feature type="binding site" evidence="9 12">
    <location>
        <begin position="253"/>
        <end position="256"/>
    </location>
    <ligand>
        <name>substrate</name>
    </ligand>
</feature>
<dbReference type="Gene3D" id="3.40.720.10">
    <property type="entry name" value="Alkaline Phosphatase, subunit A"/>
    <property type="match status" value="1"/>
</dbReference>
<evidence type="ECO:0000256" key="11">
    <source>
        <dbReference type="PIRSR" id="PIRSR001492-1"/>
    </source>
</evidence>
<evidence type="ECO:0000256" key="7">
    <source>
        <dbReference type="ARBA" id="ARBA00023211"/>
    </source>
</evidence>
<feature type="binding site" evidence="9 13">
    <location>
        <position position="60"/>
    </location>
    <ligand>
        <name>Mn(2+)</name>
        <dbReference type="ChEBI" id="CHEBI:29035"/>
        <label>2</label>
    </ligand>
</feature>
<evidence type="ECO:0000256" key="3">
    <source>
        <dbReference type="ARBA" id="ARBA00004798"/>
    </source>
</evidence>
<evidence type="ECO:0000259" key="14">
    <source>
        <dbReference type="Pfam" id="PF01676"/>
    </source>
</evidence>
<accession>A0A4P6MP81</accession>
<keyword evidence="5 9" id="KW-0479">Metal-binding</keyword>
<feature type="active site" description="Phosphoserine intermediate" evidence="9 11">
    <location>
        <position position="60"/>
    </location>
</feature>
<dbReference type="InterPro" id="IPR017850">
    <property type="entry name" value="Alkaline_phosphatase_core_sf"/>
</dbReference>
<keyword evidence="6 9" id="KW-0324">Glycolysis</keyword>
<keyword evidence="8 9" id="KW-0413">Isomerase</keyword>
<comment type="similarity">
    <text evidence="4 9">Belongs to the BPG-independent phosphoglycerate mutase family.</text>
</comment>
<dbReference type="EMBL" id="CP034841">
    <property type="protein sequence ID" value="QBF34690.1"/>
    <property type="molecule type" value="Genomic_DNA"/>
</dbReference>
<comment type="function">
    <text evidence="2 9">Catalyzes the interconversion of 2-phosphoglycerate and 3-phosphoglycerate.</text>
</comment>
<dbReference type="AlphaFoldDB" id="A0A4P6MP81"/>
<dbReference type="Pfam" id="PF01676">
    <property type="entry name" value="Metalloenzyme"/>
    <property type="match status" value="1"/>
</dbReference>
<evidence type="ECO:0000313" key="17">
    <source>
        <dbReference type="Proteomes" id="UP000289326"/>
    </source>
</evidence>
<dbReference type="Gene3D" id="3.40.1450.10">
    <property type="entry name" value="BPG-independent phosphoglycerate mutase, domain B"/>
    <property type="match status" value="1"/>
</dbReference>
<reference evidence="16 17" key="1">
    <citation type="submission" date="2019-01" db="EMBL/GenBank/DDBJ databases">
        <title>Complete sequence and annotation of the Mycoplasma phocirhinis strain 852T genome.</title>
        <authorList>
            <person name="Frasca S.Jr."/>
            <person name="Kutish G.F."/>
            <person name="Castellanos Gell J."/>
            <person name="Michaels D.L."/>
            <person name="Brown D.R."/>
        </authorList>
    </citation>
    <scope>NUCLEOTIDE SEQUENCE [LARGE SCALE GENOMIC DNA]</scope>
    <source>
        <strain evidence="16 17">852</strain>
    </source>
</reference>
<feature type="domain" description="BPG-independent PGAM N-terminal" evidence="15">
    <location>
        <begin position="80"/>
        <end position="291"/>
    </location>
</feature>
<dbReference type="InterPro" id="IPR036646">
    <property type="entry name" value="PGAM_B_sf"/>
</dbReference>
<dbReference type="InterPro" id="IPR006124">
    <property type="entry name" value="Metalloenzyme"/>
</dbReference>
<evidence type="ECO:0000259" key="15">
    <source>
        <dbReference type="Pfam" id="PF06415"/>
    </source>
</evidence>
<feature type="domain" description="Metalloenzyme" evidence="14">
    <location>
        <begin position="2"/>
        <end position="486"/>
    </location>
</feature>
<feature type="binding site" evidence="9 13">
    <location>
        <position position="396"/>
    </location>
    <ligand>
        <name>Mn(2+)</name>
        <dbReference type="ChEBI" id="CHEBI:29035"/>
        <label>1</label>
    </ligand>
</feature>
<dbReference type="GO" id="GO:0004619">
    <property type="term" value="F:phosphoglycerate mutase activity"/>
    <property type="evidence" value="ECO:0007669"/>
    <property type="project" value="UniProtKB-UniRule"/>
</dbReference>
<evidence type="ECO:0000256" key="4">
    <source>
        <dbReference type="ARBA" id="ARBA00008819"/>
    </source>
</evidence>
<dbReference type="InterPro" id="IPR005995">
    <property type="entry name" value="Pgm_bpd_ind"/>
</dbReference>
<dbReference type="PANTHER" id="PTHR31637:SF0">
    <property type="entry name" value="2,3-BISPHOSPHOGLYCERATE-INDEPENDENT PHOSPHOGLYCERATE MUTASE"/>
    <property type="match status" value="1"/>
</dbReference>
<evidence type="ECO:0000313" key="16">
    <source>
        <dbReference type="EMBL" id="QBF34690.1"/>
    </source>
</evidence>
<dbReference type="Pfam" id="PF06415">
    <property type="entry name" value="iPGM_N"/>
    <property type="match status" value="1"/>
</dbReference>